<dbReference type="Gene3D" id="1.10.4160.10">
    <property type="entry name" value="Hydantoin permease"/>
    <property type="match status" value="1"/>
</dbReference>
<dbReference type="InterPro" id="IPR001248">
    <property type="entry name" value="Pur-cyt_permease"/>
</dbReference>
<dbReference type="PIRSF" id="PIRSF002744">
    <property type="entry name" value="Pur-cyt_permease"/>
    <property type="match status" value="1"/>
</dbReference>
<evidence type="ECO:0000256" key="1">
    <source>
        <dbReference type="ARBA" id="ARBA00004141"/>
    </source>
</evidence>
<comment type="subcellular location">
    <subcellularLocation>
        <location evidence="1">Membrane</location>
        <topology evidence="1">Multi-pass membrane protein</topology>
    </subcellularLocation>
</comment>
<feature type="transmembrane region" description="Helical" evidence="9">
    <location>
        <begin position="108"/>
        <end position="132"/>
    </location>
</feature>
<evidence type="ECO:0000256" key="4">
    <source>
        <dbReference type="ARBA" id="ARBA00022553"/>
    </source>
</evidence>
<evidence type="ECO:0000256" key="6">
    <source>
        <dbReference type="ARBA" id="ARBA00022989"/>
    </source>
</evidence>
<keyword evidence="5 9" id="KW-0812">Transmembrane</keyword>
<feature type="transmembrane region" description="Helical" evidence="9">
    <location>
        <begin position="248"/>
        <end position="270"/>
    </location>
</feature>
<evidence type="ECO:0000256" key="5">
    <source>
        <dbReference type="ARBA" id="ARBA00022692"/>
    </source>
</evidence>
<feature type="transmembrane region" description="Helical" evidence="9">
    <location>
        <begin position="217"/>
        <end position="236"/>
    </location>
</feature>
<feature type="transmembrane region" description="Helical" evidence="9">
    <location>
        <begin position="183"/>
        <end position="205"/>
    </location>
</feature>
<feature type="transmembrane region" description="Helical" evidence="9">
    <location>
        <begin position="144"/>
        <end position="163"/>
    </location>
</feature>
<dbReference type="InterPro" id="IPR026030">
    <property type="entry name" value="Pur-cyt_permease_Fcy2/21/22"/>
</dbReference>
<sequence>MSDIKLNDLEKNSGFTQEDELYAGDSSNGYVEQEQSGVLGFIHKVSKILNAETHGIERVEEEDRNMDEGVIEAASMWFSANMVIAAVALGFLGQSIFGLSFWESVLTIIFFNLLGLVFVAFFSTWGPIFGLRQMILSRFLVGDLGVRIFSFITAIACVGWGAVNSMSSAQLLNMVNQPHSLPPWAGVLVIALITIIVSMFGYKAVHLYEKWSWIPNIAVFFVLIARFTISGAFTAGEFSSGTATASGVLSFGGAIFGFASGWTTYAADYTVYIRKDYPRWRIFFGVCIGLFFPLVFCMVLGAALITGIETNSVYAEYYENYQTGGLLFAILAVDSVGGFGQFCAVILALSTVANNIPNMYTIAFCAQAFWSPLRKVPRIVWTIAGNFLTLAIAIPAYYSFEDVMDNFMNLIGYYLAIYITLTLSEHFIYKKGDFNRYDASRWDDKSYYPIGIAAAIGFCFGIAGTVLGMDQVWYNGRISRLINGGTDIGFELAAGFAFVGYNIFRPLELKYIGR</sequence>
<keyword evidence="6 9" id="KW-1133">Transmembrane helix</keyword>
<dbReference type="Proteomes" id="UP000774326">
    <property type="component" value="Unassembled WGS sequence"/>
</dbReference>
<dbReference type="PANTHER" id="PTHR31806">
    <property type="entry name" value="PURINE-CYTOSINE PERMEASE FCY2-RELATED"/>
    <property type="match status" value="1"/>
</dbReference>
<evidence type="ECO:0000256" key="2">
    <source>
        <dbReference type="ARBA" id="ARBA00008974"/>
    </source>
</evidence>
<evidence type="ECO:0000256" key="3">
    <source>
        <dbReference type="ARBA" id="ARBA00022448"/>
    </source>
</evidence>
<dbReference type="PANTHER" id="PTHR31806:SF1">
    <property type="entry name" value="PURINE-CYTOSINE PERMEASE FCY2-RELATED"/>
    <property type="match status" value="1"/>
</dbReference>
<feature type="transmembrane region" description="Helical" evidence="9">
    <location>
        <begin position="410"/>
        <end position="429"/>
    </location>
</feature>
<name>A0A9P8PWB9_WICPI</name>
<keyword evidence="3 8" id="KW-0813">Transport</keyword>
<gene>
    <name evidence="10" type="ORF">WICPIJ_008598</name>
</gene>
<dbReference type="GO" id="GO:0015205">
    <property type="term" value="F:nucleobase transmembrane transporter activity"/>
    <property type="evidence" value="ECO:0007669"/>
    <property type="project" value="TreeGrafter"/>
</dbReference>
<dbReference type="OrthoDB" id="2116389at2759"/>
<feature type="transmembrane region" description="Helical" evidence="9">
    <location>
        <begin position="488"/>
        <end position="504"/>
    </location>
</feature>
<evidence type="ECO:0008006" key="12">
    <source>
        <dbReference type="Google" id="ProtNLM"/>
    </source>
</evidence>
<dbReference type="AlphaFoldDB" id="A0A9P8PWB9"/>
<keyword evidence="4" id="KW-0597">Phosphoprotein</keyword>
<dbReference type="EMBL" id="JAEUBG010004903">
    <property type="protein sequence ID" value="KAH3679523.1"/>
    <property type="molecule type" value="Genomic_DNA"/>
</dbReference>
<organism evidence="10 11">
    <name type="scientific">Wickerhamomyces pijperi</name>
    <name type="common">Yeast</name>
    <name type="synonym">Pichia pijperi</name>
    <dbReference type="NCBI Taxonomy" id="599730"/>
    <lineage>
        <taxon>Eukaryota</taxon>
        <taxon>Fungi</taxon>
        <taxon>Dikarya</taxon>
        <taxon>Ascomycota</taxon>
        <taxon>Saccharomycotina</taxon>
        <taxon>Saccharomycetes</taxon>
        <taxon>Phaffomycetales</taxon>
        <taxon>Wickerhamomycetaceae</taxon>
        <taxon>Wickerhamomyces</taxon>
    </lineage>
</organism>
<accession>A0A9P8PWB9</accession>
<feature type="transmembrane region" description="Helical" evidence="9">
    <location>
        <begin position="82"/>
        <end position="102"/>
    </location>
</feature>
<feature type="transmembrane region" description="Helical" evidence="9">
    <location>
        <begin position="325"/>
        <end position="349"/>
    </location>
</feature>
<dbReference type="GO" id="GO:0000329">
    <property type="term" value="C:fungal-type vacuole membrane"/>
    <property type="evidence" value="ECO:0007669"/>
    <property type="project" value="TreeGrafter"/>
</dbReference>
<dbReference type="GO" id="GO:0005886">
    <property type="term" value="C:plasma membrane"/>
    <property type="evidence" value="ECO:0007669"/>
    <property type="project" value="TreeGrafter"/>
</dbReference>
<keyword evidence="11" id="KW-1185">Reference proteome</keyword>
<feature type="transmembrane region" description="Helical" evidence="9">
    <location>
        <begin position="450"/>
        <end position="468"/>
    </location>
</feature>
<feature type="transmembrane region" description="Helical" evidence="9">
    <location>
        <begin position="379"/>
        <end position="398"/>
    </location>
</feature>
<evidence type="ECO:0000256" key="7">
    <source>
        <dbReference type="ARBA" id="ARBA00023136"/>
    </source>
</evidence>
<evidence type="ECO:0000313" key="11">
    <source>
        <dbReference type="Proteomes" id="UP000774326"/>
    </source>
</evidence>
<dbReference type="CDD" id="cd11484">
    <property type="entry name" value="SLC-NCS1sbd_CobB-like"/>
    <property type="match status" value="1"/>
</dbReference>
<evidence type="ECO:0000256" key="9">
    <source>
        <dbReference type="SAM" id="Phobius"/>
    </source>
</evidence>
<comment type="similarity">
    <text evidence="2 8">Belongs to the purine-cytosine permease (2.A.39) family.</text>
</comment>
<dbReference type="Pfam" id="PF02133">
    <property type="entry name" value="Transp_cyt_pur"/>
    <property type="match status" value="1"/>
</dbReference>
<protein>
    <recommendedName>
        <fullName evidence="12">Purine-cytosine permease</fullName>
    </recommendedName>
</protein>
<comment type="caution">
    <text evidence="10">The sequence shown here is derived from an EMBL/GenBank/DDBJ whole genome shotgun (WGS) entry which is preliminary data.</text>
</comment>
<reference evidence="10" key="1">
    <citation type="journal article" date="2021" name="Open Biol.">
        <title>Shared evolutionary footprints suggest mitochondrial oxidative damage underlies multiple complex I losses in fungi.</title>
        <authorList>
            <person name="Schikora-Tamarit M.A."/>
            <person name="Marcet-Houben M."/>
            <person name="Nosek J."/>
            <person name="Gabaldon T."/>
        </authorList>
    </citation>
    <scope>NUCLEOTIDE SEQUENCE</scope>
    <source>
        <strain evidence="10">CBS2887</strain>
    </source>
</reference>
<dbReference type="FunFam" id="1.10.4160.10:FF:000002">
    <property type="entry name" value="Purine-cytosine permease fcyB"/>
    <property type="match status" value="1"/>
</dbReference>
<evidence type="ECO:0000313" key="10">
    <source>
        <dbReference type="EMBL" id="KAH3679523.1"/>
    </source>
</evidence>
<proteinExistence type="inferred from homology"/>
<keyword evidence="7 8" id="KW-0472">Membrane</keyword>
<dbReference type="GO" id="GO:0015856">
    <property type="term" value="P:cytosine transport"/>
    <property type="evidence" value="ECO:0007669"/>
    <property type="project" value="UniProtKB-ARBA"/>
</dbReference>
<evidence type="ECO:0000256" key="8">
    <source>
        <dbReference type="PIRNR" id="PIRNR002744"/>
    </source>
</evidence>
<reference evidence="10" key="2">
    <citation type="submission" date="2021-01" db="EMBL/GenBank/DDBJ databases">
        <authorList>
            <person name="Schikora-Tamarit M.A."/>
        </authorList>
    </citation>
    <scope>NUCLEOTIDE SEQUENCE</scope>
    <source>
        <strain evidence="10">CBS2887</strain>
    </source>
</reference>
<feature type="transmembrane region" description="Helical" evidence="9">
    <location>
        <begin position="282"/>
        <end position="305"/>
    </location>
</feature>